<gene>
    <name evidence="2" type="ORF">PPAR1163_LOCUS17674</name>
</gene>
<organism evidence="2">
    <name type="scientific">Phaeomonas parva</name>
    <dbReference type="NCBI Taxonomy" id="124430"/>
    <lineage>
        <taxon>Eukaryota</taxon>
        <taxon>Sar</taxon>
        <taxon>Stramenopiles</taxon>
        <taxon>Ochrophyta</taxon>
        <taxon>Pinguiophyceae</taxon>
        <taxon>Pinguiochrysidales</taxon>
        <taxon>Pinguiochrysidaceae</taxon>
        <taxon>Phaeomonas</taxon>
    </lineage>
</organism>
<feature type="region of interest" description="Disordered" evidence="1">
    <location>
        <begin position="1"/>
        <end position="20"/>
    </location>
</feature>
<feature type="compositionally biased region" description="Basic residues" evidence="1">
    <location>
        <begin position="7"/>
        <end position="20"/>
    </location>
</feature>
<evidence type="ECO:0000256" key="1">
    <source>
        <dbReference type="SAM" id="MobiDB-lite"/>
    </source>
</evidence>
<feature type="region of interest" description="Disordered" evidence="1">
    <location>
        <begin position="147"/>
        <end position="189"/>
    </location>
</feature>
<reference evidence="2" key="1">
    <citation type="submission" date="2021-01" db="EMBL/GenBank/DDBJ databases">
        <authorList>
            <person name="Corre E."/>
            <person name="Pelletier E."/>
            <person name="Niang G."/>
            <person name="Scheremetjew M."/>
            <person name="Finn R."/>
            <person name="Kale V."/>
            <person name="Holt S."/>
            <person name="Cochrane G."/>
            <person name="Meng A."/>
            <person name="Brown T."/>
            <person name="Cohen L."/>
        </authorList>
    </citation>
    <scope>NUCLEOTIDE SEQUENCE</scope>
    <source>
        <strain evidence="2">CCMP2877</strain>
    </source>
</reference>
<evidence type="ECO:0000313" key="2">
    <source>
        <dbReference type="EMBL" id="CAD9259300.1"/>
    </source>
</evidence>
<dbReference type="EMBL" id="HBGJ01027807">
    <property type="protein sequence ID" value="CAD9259300.1"/>
    <property type="molecule type" value="Transcribed_RNA"/>
</dbReference>
<accession>A0A7S1U810</accession>
<sequence length="218" mass="24092">MGCLSPPRRRKRPAASPKHHCARGAQALAIFYRRMLTHTQSSTAPPPPAPHSSRKKDLTLGLGLASGSETCIVALDRGDTMLTWRALKGGGDDGGMPMSRIGRIVPEGEKGVSVLNKQGKREVEFTAQTPHERDEWLHAMQTVLMEGAGASPKKKAKKEERLSDQRQSDPAADAYWEQRKKGLDARQKQAEARRAKYAKVSFFALFISLTRAATFFPR</sequence>
<dbReference type="AlphaFoldDB" id="A0A7S1U810"/>
<name>A0A7S1U810_9STRA</name>
<feature type="compositionally biased region" description="Basic and acidic residues" evidence="1">
    <location>
        <begin position="176"/>
        <end position="189"/>
    </location>
</feature>
<feature type="compositionally biased region" description="Basic and acidic residues" evidence="1">
    <location>
        <begin position="157"/>
        <end position="167"/>
    </location>
</feature>
<evidence type="ECO:0008006" key="3">
    <source>
        <dbReference type="Google" id="ProtNLM"/>
    </source>
</evidence>
<proteinExistence type="predicted"/>
<protein>
    <recommendedName>
        <fullName evidence="3">PH domain-containing protein</fullName>
    </recommendedName>
</protein>